<comment type="caution">
    <text evidence="1">The sequence shown here is derived from an EMBL/GenBank/DDBJ whole genome shotgun (WGS) entry which is preliminary data.</text>
</comment>
<protein>
    <submittedName>
        <fullName evidence="1">Uncharacterized protein</fullName>
    </submittedName>
</protein>
<evidence type="ECO:0000313" key="1">
    <source>
        <dbReference type="EMBL" id="GII36362.1"/>
    </source>
</evidence>
<gene>
    <name evidence="1" type="ORF">Pph01_13650</name>
</gene>
<name>A0A8J3U1T2_9ACTN</name>
<dbReference type="EMBL" id="BOOP01000004">
    <property type="protein sequence ID" value="GII36362.1"/>
    <property type="molecule type" value="Genomic_DNA"/>
</dbReference>
<evidence type="ECO:0000313" key="2">
    <source>
        <dbReference type="Proteomes" id="UP000622547"/>
    </source>
</evidence>
<reference evidence="1 2" key="1">
    <citation type="submission" date="2021-01" db="EMBL/GenBank/DDBJ databases">
        <title>Whole genome shotgun sequence of Planotetraspora phitsanulokensis NBRC 104273.</title>
        <authorList>
            <person name="Komaki H."/>
            <person name="Tamura T."/>
        </authorList>
    </citation>
    <scope>NUCLEOTIDE SEQUENCE [LARGE SCALE GENOMIC DNA]</scope>
    <source>
        <strain evidence="1 2">NBRC 104273</strain>
    </source>
</reference>
<dbReference type="Proteomes" id="UP000622547">
    <property type="component" value="Unassembled WGS sequence"/>
</dbReference>
<proteinExistence type="predicted"/>
<dbReference type="AlphaFoldDB" id="A0A8J3U1T2"/>
<accession>A0A8J3U1T2</accession>
<organism evidence="1 2">
    <name type="scientific">Planotetraspora phitsanulokensis</name>
    <dbReference type="NCBI Taxonomy" id="575192"/>
    <lineage>
        <taxon>Bacteria</taxon>
        <taxon>Bacillati</taxon>
        <taxon>Actinomycetota</taxon>
        <taxon>Actinomycetes</taxon>
        <taxon>Streptosporangiales</taxon>
        <taxon>Streptosporangiaceae</taxon>
        <taxon>Planotetraspora</taxon>
    </lineage>
</organism>
<sequence>MRATQFHDLVRTLLATLVRIPVMLVPDLSLQPVDVSEVADRFAKSG</sequence>
<dbReference type="RefSeq" id="WP_204072077.1">
    <property type="nucleotide sequence ID" value="NZ_BAABHI010000012.1"/>
</dbReference>
<keyword evidence="2" id="KW-1185">Reference proteome</keyword>